<evidence type="ECO:0000259" key="8">
    <source>
        <dbReference type="PROSITE" id="PS50850"/>
    </source>
</evidence>
<dbReference type="KEGG" id="palo:E6C60_2169"/>
<feature type="transmembrane region" description="Helical" evidence="7">
    <location>
        <begin position="38"/>
        <end position="57"/>
    </location>
</feature>
<evidence type="ECO:0000256" key="7">
    <source>
        <dbReference type="SAM" id="Phobius"/>
    </source>
</evidence>
<protein>
    <submittedName>
        <fullName evidence="9">Transporter, major facilitator family protein</fullName>
    </submittedName>
</protein>
<dbReference type="AlphaFoldDB" id="A0A4V1G3Z2"/>
<feature type="transmembrane region" description="Helical" evidence="7">
    <location>
        <begin position="126"/>
        <end position="147"/>
    </location>
</feature>
<feature type="transmembrane region" description="Helical" evidence="7">
    <location>
        <begin position="244"/>
        <end position="262"/>
    </location>
</feature>
<evidence type="ECO:0000313" key="9">
    <source>
        <dbReference type="EMBL" id="QCT02884.1"/>
    </source>
</evidence>
<dbReference type="PROSITE" id="PS50850">
    <property type="entry name" value="MFS"/>
    <property type="match status" value="1"/>
</dbReference>
<dbReference type="Proteomes" id="UP000300879">
    <property type="component" value="Chromosome"/>
</dbReference>
<accession>A0A4V1G3Z2</accession>
<dbReference type="InterPro" id="IPR036259">
    <property type="entry name" value="MFS_trans_sf"/>
</dbReference>
<dbReference type="InterPro" id="IPR020846">
    <property type="entry name" value="MFS_dom"/>
</dbReference>
<dbReference type="Gene3D" id="1.20.1250.20">
    <property type="entry name" value="MFS general substrate transporter like domains"/>
    <property type="match status" value="2"/>
</dbReference>
<evidence type="ECO:0000256" key="1">
    <source>
        <dbReference type="ARBA" id="ARBA00004651"/>
    </source>
</evidence>
<evidence type="ECO:0000256" key="6">
    <source>
        <dbReference type="ARBA" id="ARBA00023136"/>
    </source>
</evidence>
<feature type="transmembrane region" description="Helical" evidence="7">
    <location>
        <begin position="274"/>
        <end position="293"/>
    </location>
</feature>
<dbReference type="InterPro" id="IPR051788">
    <property type="entry name" value="MFS_Transporter"/>
</dbReference>
<keyword evidence="4 7" id="KW-0812">Transmembrane</keyword>
<keyword evidence="10" id="KW-1185">Reference proteome</keyword>
<feature type="transmembrane region" description="Helical" evidence="7">
    <location>
        <begin position="92"/>
        <end position="114"/>
    </location>
</feature>
<keyword evidence="6 7" id="KW-0472">Membrane</keyword>
<dbReference type="SUPFAM" id="SSF103473">
    <property type="entry name" value="MFS general substrate transporter"/>
    <property type="match status" value="1"/>
</dbReference>
<evidence type="ECO:0000256" key="2">
    <source>
        <dbReference type="ARBA" id="ARBA00008335"/>
    </source>
</evidence>
<dbReference type="OrthoDB" id="9795150at2"/>
<dbReference type="InterPro" id="IPR011701">
    <property type="entry name" value="MFS"/>
</dbReference>
<feature type="transmembrane region" description="Helical" evidence="7">
    <location>
        <begin position="209"/>
        <end position="232"/>
    </location>
</feature>
<evidence type="ECO:0000313" key="10">
    <source>
        <dbReference type="Proteomes" id="UP000300879"/>
    </source>
</evidence>
<comment type="subcellular location">
    <subcellularLocation>
        <location evidence="1">Cell membrane</location>
        <topology evidence="1">Multi-pass membrane protein</topology>
    </subcellularLocation>
</comment>
<organism evidence="9 10">
    <name type="scientific">Paenibacillus algicola</name>
    <dbReference type="NCBI Taxonomy" id="2565926"/>
    <lineage>
        <taxon>Bacteria</taxon>
        <taxon>Bacillati</taxon>
        <taxon>Bacillota</taxon>
        <taxon>Bacilli</taxon>
        <taxon>Bacillales</taxon>
        <taxon>Paenibacillaceae</taxon>
        <taxon>Paenibacillus</taxon>
    </lineage>
</organism>
<feature type="transmembrane region" description="Helical" evidence="7">
    <location>
        <begin position="69"/>
        <end position="86"/>
    </location>
</feature>
<dbReference type="GO" id="GO:0022857">
    <property type="term" value="F:transmembrane transporter activity"/>
    <property type="evidence" value="ECO:0007669"/>
    <property type="project" value="InterPro"/>
</dbReference>
<gene>
    <name evidence="9" type="ORF">E6C60_2169</name>
</gene>
<evidence type="ECO:0000256" key="5">
    <source>
        <dbReference type="ARBA" id="ARBA00022989"/>
    </source>
</evidence>
<reference evidence="9 10" key="1">
    <citation type="submission" date="2019-05" db="EMBL/GenBank/DDBJ databases">
        <authorList>
            <person name="Chen C."/>
        </authorList>
    </citation>
    <scope>NUCLEOTIDE SEQUENCE [LARGE SCALE GENOMIC DNA]</scope>
    <source>
        <strain evidence="9 10">HB172198</strain>
    </source>
</reference>
<dbReference type="PANTHER" id="PTHR23514:SF3">
    <property type="entry name" value="BYPASS OF STOP CODON PROTEIN 6"/>
    <property type="match status" value="1"/>
</dbReference>
<sequence length="388" mass="42060">MLFLILIYLTFISLGLPDSLLGSSWPLMNSDLGVSTGSAGLVSFIITSGTILSSLFSHSLISLWGTGKITLTSVFMTAIALLGFSFSHSFLWLLLCSIPLGLGAGAVDAGLNKFVAEHYEAKHMNWLHAFWGVGAMLAPLLMSVLLFEGNTWRGGYLTISSLQMAIVILLVFSLPVWKRVEASPISIHGEAEDKRQPALLSTLSRRGALWGLLSFFLVASIEASMMLWGSTYLVKQEQVSPESAAGWVSLFFLGMTAGRMLSGWISSRWSNETLIRFGSVLTLLGFIVMLLPLPTPFTLTSFILVGSGLAPIFPSMLHQTPQYYGQHAPAAMGAQMACAYTGTTLVAPGMGQLLSFISFSFFPYLLLACSAGLLLSRELFKWRTSDLP</sequence>
<keyword evidence="5 7" id="KW-1133">Transmembrane helix</keyword>
<comment type="similarity">
    <text evidence="2">Belongs to the major facilitator superfamily.</text>
</comment>
<keyword evidence="3" id="KW-0813">Transport</keyword>
<name>A0A4V1G3Z2_9BACL</name>
<dbReference type="GO" id="GO:0005886">
    <property type="term" value="C:plasma membrane"/>
    <property type="evidence" value="ECO:0007669"/>
    <property type="project" value="UniProtKB-SubCell"/>
</dbReference>
<dbReference type="EMBL" id="CP040396">
    <property type="protein sequence ID" value="QCT02884.1"/>
    <property type="molecule type" value="Genomic_DNA"/>
</dbReference>
<evidence type="ECO:0000256" key="4">
    <source>
        <dbReference type="ARBA" id="ARBA00022692"/>
    </source>
</evidence>
<evidence type="ECO:0000256" key="3">
    <source>
        <dbReference type="ARBA" id="ARBA00022448"/>
    </source>
</evidence>
<feature type="transmembrane region" description="Helical" evidence="7">
    <location>
        <begin position="353"/>
        <end position="375"/>
    </location>
</feature>
<dbReference type="PANTHER" id="PTHR23514">
    <property type="entry name" value="BYPASS OF STOP CODON PROTEIN 6"/>
    <property type="match status" value="1"/>
</dbReference>
<feature type="domain" description="Major facilitator superfamily (MFS) profile" evidence="8">
    <location>
        <begin position="3"/>
        <end position="384"/>
    </location>
</feature>
<feature type="transmembrane region" description="Helical" evidence="7">
    <location>
        <begin position="159"/>
        <end position="177"/>
    </location>
</feature>
<dbReference type="RefSeq" id="WP_138225844.1">
    <property type="nucleotide sequence ID" value="NZ_CP040396.1"/>
</dbReference>
<dbReference type="Pfam" id="PF07690">
    <property type="entry name" value="MFS_1"/>
    <property type="match status" value="1"/>
</dbReference>
<proteinExistence type="inferred from homology"/>